<gene>
    <name evidence="4" type="ORF">CSSPTR1EN2_LOCUS13244</name>
</gene>
<reference evidence="4" key="1">
    <citation type="submission" date="2024-02" db="EMBL/GenBank/DDBJ databases">
        <authorList>
            <consortium name="ELIXIR-Norway"/>
            <consortium name="Elixir Norway"/>
        </authorList>
    </citation>
    <scope>NUCLEOTIDE SEQUENCE</scope>
</reference>
<evidence type="ECO:0000259" key="3">
    <source>
        <dbReference type="Pfam" id="PF25483"/>
    </source>
</evidence>
<name>A0ABP0UB39_9BRYO</name>
<dbReference type="InterPro" id="IPR057228">
    <property type="entry name" value="DUF7906"/>
</dbReference>
<sequence length="817" mass="91460">MGVWTLLLRLAVWLIACLGVQAVTEPFRRDPGHPQWHHGSFQDHSDDVRKMTHDLLHSRIQVPFPVPLEVNVVLVGFLGDGGYRFQLDGNMLQEHLKKTFPSHRPACLETGALLEIEHQLTYNVIPVGHLELTAFEWELRRKMVKAGVARESEFGLEVPLYEVEATSVEPTFDELYSYLFGLPPAAHSENDMNGPVPSAIFILNLDKVRMDPRLNETGDIADAYGAKIEALDLEDLQKQEAGYVYRYRYNGGASSQVWLSHGRYAVIDISAGPCSYGRRESEEGSVGYRTVPRLQHLLLPRRRSPVVDPSIVKGVFCGQISGLIVSAVEHIIAPDVRFETVDVTQRLLVSIIVLRNHLQYNPLIPGSNFSIDMESINDQVKKMLQPGQKVVVVGGTHNLHEHERLAMAVAKATVGHSSHDTRPDGRFHARTLTLLDGAVLREEMRHSADVLAAGILEVADPELSTQYFRPRPTWENPPSMEPEETVVKSRLARYPYSRRSPKAGMDKRKGVSNRMPNDPPAIMKSHGTRVIPVFLLSLAGVDPQLMMEGENLMWVSHDSVFVLQHAGDPIPLSAVSETEKREAIPNSPQRHIVAGLAAVVGGLVAPYETASHIHDRPVLDWLWASGHQPFGPFSNTSSVSQLLRDTALRNAVYARVHVALKHIRESTEKVQAFVSKFLETPLGNPVKGEKKKSKAELWIDKFYKQTTTLPAPLPHKKVERLESYLDHLEQQLVQLSSLLYDHRLQDAVNNASAIMQSVFYTQDYVDHLVATEADQLRCCEVVYARPVQSSQAFIYGGILVAGFVVYFLVIFFSSPER</sequence>
<proteinExistence type="predicted"/>
<dbReference type="Pfam" id="PF25483">
    <property type="entry name" value="DUF7906"/>
    <property type="match status" value="1"/>
</dbReference>
<feature type="signal peptide" evidence="2">
    <location>
        <begin position="1"/>
        <end position="22"/>
    </location>
</feature>
<evidence type="ECO:0000256" key="2">
    <source>
        <dbReference type="SAM" id="SignalP"/>
    </source>
</evidence>
<protein>
    <recommendedName>
        <fullName evidence="3">DUF7906 domain-containing protein</fullName>
    </recommendedName>
</protein>
<keyword evidence="2" id="KW-0732">Signal</keyword>
<evidence type="ECO:0000313" key="5">
    <source>
        <dbReference type="Proteomes" id="UP001497512"/>
    </source>
</evidence>
<keyword evidence="1" id="KW-0812">Transmembrane</keyword>
<keyword evidence="1" id="KW-0472">Membrane</keyword>
<organism evidence="4 5">
    <name type="scientific">Sphagnum troendelagicum</name>
    <dbReference type="NCBI Taxonomy" id="128251"/>
    <lineage>
        <taxon>Eukaryota</taxon>
        <taxon>Viridiplantae</taxon>
        <taxon>Streptophyta</taxon>
        <taxon>Embryophyta</taxon>
        <taxon>Bryophyta</taxon>
        <taxon>Sphagnophytina</taxon>
        <taxon>Sphagnopsida</taxon>
        <taxon>Sphagnales</taxon>
        <taxon>Sphagnaceae</taxon>
        <taxon>Sphagnum</taxon>
    </lineage>
</organism>
<dbReference type="PANTHER" id="PTHR31515:SF0">
    <property type="entry name" value="TRANSMEMBRANE PROTEIN"/>
    <property type="match status" value="1"/>
</dbReference>
<feature type="chain" id="PRO_5045319158" description="DUF7906 domain-containing protein" evidence="2">
    <location>
        <begin position="23"/>
        <end position="817"/>
    </location>
</feature>
<dbReference type="EMBL" id="OZ019894">
    <property type="protein sequence ID" value="CAK9216095.1"/>
    <property type="molecule type" value="Genomic_DNA"/>
</dbReference>
<accession>A0ABP0UB39</accession>
<dbReference type="PANTHER" id="PTHR31515">
    <property type="entry name" value="TRANSMEMBRANE PROTEIN-RELATED"/>
    <property type="match status" value="1"/>
</dbReference>
<feature type="transmembrane region" description="Helical" evidence="1">
    <location>
        <begin position="792"/>
        <end position="812"/>
    </location>
</feature>
<evidence type="ECO:0000256" key="1">
    <source>
        <dbReference type="SAM" id="Phobius"/>
    </source>
</evidence>
<keyword evidence="1" id="KW-1133">Transmembrane helix</keyword>
<evidence type="ECO:0000313" key="4">
    <source>
        <dbReference type="EMBL" id="CAK9216095.1"/>
    </source>
</evidence>
<feature type="domain" description="DUF7906" evidence="3">
    <location>
        <begin position="66"/>
        <end position="334"/>
    </location>
</feature>
<keyword evidence="5" id="KW-1185">Reference proteome</keyword>
<dbReference type="Proteomes" id="UP001497512">
    <property type="component" value="Chromosome 2"/>
</dbReference>